<feature type="region of interest" description="Disordered" evidence="1">
    <location>
        <begin position="91"/>
        <end position="111"/>
    </location>
</feature>
<dbReference type="Proteomes" id="UP000039865">
    <property type="component" value="Unassembled WGS sequence"/>
</dbReference>
<gene>
    <name evidence="2" type="primary">Contig19434.g20605</name>
    <name evidence="2" type="ORF">STYLEM_4790</name>
</gene>
<proteinExistence type="predicted"/>
<evidence type="ECO:0000313" key="3">
    <source>
        <dbReference type="Proteomes" id="UP000039865"/>
    </source>
</evidence>
<organism evidence="2 3">
    <name type="scientific">Stylonychia lemnae</name>
    <name type="common">Ciliate</name>
    <dbReference type="NCBI Taxonomy" id="5949"/>
    <lineage>
        <taxon>Eukaryota</taxon>
        <taxon>Sar</taxon>
        <taxon>Alveolata</taxon>
        <taxon>Ciliophora</taxon>
        <taxon>Intramacronucleata</taxon>
        <taxon>Spirotrichea</taxon>
        <taxon>Stichotrichia</taxon>
        <taxon>Sporadotrichida</taxon>
        <taxon>Oxytrichidae</taxon>
        <taxon>Stylonychinae</taxon>
        <taxon>Stylonychia</taxon>
    </lineage>
</organism>
<keyword evidence="3" id="KW-1185">Reference proteome</keyword>
<protein>
    <recommendedName>
        <fullName evidence="4">Glycine zipper domain-containing protein</fullName>
    </recommendedName>
</protein>
<dbReference type="InParanoid" id="A0A078A0Z8"/>
<evidence type="ECO:0000313" key="2">
    <source>
        <dbReference type="EMBL" id="CDW75795.1"/>
    </source>
</evidence>
<reference evidence="2 3" key="1">
    <citation type="submission" date="2014-06" db="EMBL/GenBank/DDBJ databases">
        <authorList>
            <person name="Swart Estienne"/>
        </authorList>
    </citation>
    <scope>NUCLEOTIDE SEQUENCE [LARGE SCALE GENOMIC DNA]</scope>
    <source>
        <strain evidence="2 3">130c</strain>
    </source>
</reference>
<dbReference type="EMBL" id="CCKQ01004635">
    <property type="protein sequence ID" value="CDW75795.1"/>
    <property type="molecule type" value="Genomic_DNA"/>
</dbReference>
<accession>A0A078A0Z8</accession>
<name>A0A078A0Z8_STYLE</name>
<evidence type="ECO:0000256" key="1">
    <source>
        <dbReference type="SAM" id="MobiDB-lite"/>
    </source>
</evidence>
<evidence type="ECO:0008006" key="4">
    <source>
        <dbReference type="Google" id="ProtNLM"/>
    </source>
</evidence>
<sequence length="475" mass="54616">MIDPNDRYVTEMLAPQPQYLPRPDLALNVDDIIGFLTHDMDIIDQKIQLPIEIQNMQKPLLQQQPLQQNLEYQANIASNLSEPIPRPGAYDLNTFEENKSSTSPDKWSTMSNISTDPNLIPPPSMTNQQQQFQTPELTMQNQAYIPQYNVNKTFVEKLNEFRQKQQYYPEEQRFSYIQVEILEYLRDILDMMCTRKQSVNQENRLFLIDQLQGRLKDQKIEVDRDQIGRVLDSLKNIQESPGLSQEDKNLFLKRMLATYYKVGFDAYVIREAAWLSKPTWIVLMICYLADAGLSYRQYQEGVISSEEFRHTSSFLSLSKVPSVLGGISGTAVGFVLGSMLLPGAGSVLGSVIGGLAGGLIGDRTSLAPYQIMEDRIQQMKDMKIVESQEIETGEPIKILITNDRYDEALTIIGASENESISSIEDKYLDKMKQLTDEVHRAKLKQDIFTQQETHQKLLQLNRAYRDVRRRRNYSF</sequence>
<feature type="compositionally biased region" description="Polar residues" evidence="1">
    <location>
        <begin position="100"/>
        <end position="111"/>
    </location>
</feature>
<dbReference type="AlphaFoldDB" id="A0A078A0Z8"/>